<keyword evidence="1" id="KW-0732">Signal</keyword>
<feature type="signal peptide" evidence="1">
    <location>
        <begin position="1"/>
        <end position="21"/>
    </location>
</feature>
<dbReference type="Proteomes" id="UP001595840">
    <property type="component" value="Unassembled WGS sequence"/>
</dbReference>
<keyword evidence="3" id="KW-1185">Reference proteome</keyword>
<evidence type="ECO:0000313" key="2">
    <source>
        <dbReference type="EMBL" id="MFC4362907.1"/>
    </source>
</evidence>
<evidence type="ECO:0000313" key="3">
    <source>
        <dbReference type="Proteomes" id="UP001595840"/>
    </source>
</evidence>
<sequence>MNTFQNLLIASLMIASTSTIAADEAPAIQAPAPAVDTTWALAQIEAQVDADIAVQVSPLTAQASKEGNTWTYRQLINGQEIEIQITELAMASAKKVAKRAVEVAMNMAGF</sequence>
<evidence type="ECO:0000256" key="1">
    <source>
        <dbReference type="SAM" id="SignalP"/>
    </source>
</evidence>
<proteinExistence type="predicted"/>
<feature type="chain" id="PRO_5046516962" description="PepSY domain-containing protein" evidence="1">
    <location>
        <begin position="22"/>
        <end position="110"/>
    </location>
</feature>
<name>A0ABV8V7Y8_9GAMM</name>
<organism evidence="2 3">
    <name type="scientific">Simiduia curdlanivorans</name>
    <dbReference type="NCBI Taxonomy" id="1492769"/>
    <lineage>
        <taxon>Bacteria</taxon>
        <taxon>Pseudomonadati</taxon>
        <taxon>Pseudomonadota</taxon>
        <taxon>Gammaproteobacteria</taxon>
        <taxon>Cellvibrionales</taxon>
        <taxon>Cellvibrionaceae</taxon>
        <taxon>Simiduia</taxon>
    </lineage>
</organism>
<comment type="caution">
    <text evidence="2">The sequence shown here is derived from an EMBL/GenBank/DDBJ whole genome shotgun (WGS) entry which is preliminary data.</text>
</comment>
<reference evidence="3" key="1">
    <citation type="journal article" date="2019" name="Int. J. Syst. Evol. Microbiol.">
        <title>The Global Catalogue of Microorganisms (GCM) 10K type strain sequencing project: providing services to taxonomists for standard genome sequencing and annotation.</title>
        <authorList>
            <consortium name="The Broad Institute Genomics Platform"/>
            <consortium name="The Broad Institute Genome Sequencing Center for Infectious Disease"/>
            <person name="Wu L."/>
            <person name="Ma J."/>
        </authorList>
    </citation>
    <scope>NUCLEOTIDE SEQUENCE [LARGE SCALE GENOMIC DNA]</scope>
    <source>
        <strain evidence="3">CECT 8570</strain>
    </source>
</reference>
<evidence type="ECO:0008006" key="4">
    <source>
        <dbReference type="Google" id="ProtNLM"/>
    </source>
</evidence>
<protein>
    <recommendedName>
        <fullName evidence="4">PepSY domain-containing protein</fullName>
    </recommendedName>
</protein>
<accession>A0ABV8V7Y8</accession>
<gene>
    <name evidence="2" type="ORF">ACFOX3_11390</name>
</gene>
<dbReference type="EMBL" id="JBHSCX010000013">
    <property type="protein sequence ID" value="MFC4362907.1"/>
    <property type="molecule type" value="Genomic_DNA"/>
</dbReference>
<dbReference type="RefSeq" id="WP_290264857.1">
    <property type="nucleotide sequence ID" value="NZ_JAUFQG010000006.1"/>
</dbReference>